<keyword evidence="7 11" id="KW-0067">ATP-binding</keyword>
<dbReference type="InterPro" id="IPR014729">
    <property type="entry name" value="Rossmann-like_a/b/a_fold"/>
</dbReference>
<dbReference type="SUPFAM" id="SSF55190">
    <property type="entry name" value="Arginyl-tRNA synthetase (ArgRS), N-terminal 'additional' domain"/>
    <property type="match status" value="1"/>
</dbReference>
<dbReference type="Gene3D" id="3.40.50.620">
    <property type="entry name" value="HUPs"/>
    <property type="match status" value="1"/>
</dbReference>
<dbReference type="EC" id="6.1.1.19" evidence="11"/>
<evidence type="ECO:0000256" key="11">
    <source>
        <dbReference type="HAMAP-Rule" id="MF_00123"/>
    </source>
</evidence>
<dbReference type="Gene3D" id="1.10.730.10">
    <property type="entry name" value="Isoleucyl-tRNA Synthetase, Domain 1"/>
    <property type="match status" value="1"/>
</dbReference>
<evidence type="ECO:0000256" key="5">
    <source>
        <dbReference type="ARBA" id="ARBA00022598"/>
    </source>
</evidence>
<dbReference type="InterPro" id="IPR035684">
    <property type="entry name" value="ArgRS_core"/>
</dbReference>
<evidence type="ECO:0000256" key="12">
    <source>
        <dbReference type="RuleBase" id="RU363038"/>
    </source>
</evidence>
<dbReference type="HAMAP" id="MF_00123">
    <property type="entry name" value="Arg_tRNA_synth"/>
    <property type="match status" value="1"/>
</dbReference>
<sequence length="548" mass="58809">MTPADLAELLKNTASAVLAEHDLDTAALPATVTVERPRNPEHGDYATNLALQLGKKVGVNPRELAGWLAEALAQAEGIAAAEIAGPGFVNLRIEASAQGAVVANIVTAGADYGHSRQFEGLNVNLEFVSANPTGPIHIGGTRWAAVGDALGRLLSTQGAAVTREYYFNDHGAQIDRFANSLIAAAKGEPAPEDGYAGAYITDIAAAVQAKAPDALNSPDAQETFRAIGVDLMFTHIKKSLHEFGTDFDVFTHEDSMHTSGRVEQAIERLRANDNIYEKDGATWLRTSAYGDDKDRVVIKSDGKPAYIAGDLAYYLDKRERGFNLCIYMLGADHHGYIARLKAAAAAFGDDPAAVEVLIGQMVNLVRDGQPVKMSKRAGTVITLDDLVEAIGVDAARYSLIRSSVDTPIDIDLALWSSASNENPVYYVQYAHARLCALARNAAELGLAPDTSNLGLLSHDKEGALIRNLGEFPRVLETAAALREPHRVCRYLEDLAGDYHRFYDSCRVLPQGDEEPGDLHAARLALCQATRQVIANGLGILGVSAPERM</sequence>
<evidence type="ECO:0000256" key="3">
    <source>
        <dbReference type="ARBA" id="ARBA00011245"/>
    </source>
</evidence>
<comment type="subunit">
    <text evidence="3 11">Monomer.</text>
</comment>
<dbReference type="InterPro" id="IPR008909">
    <property type="entry name" value="DALR_anticod-bd"/>
</dbReference>
<dbReference type="SMART" id="SM00836">
    <property type="entry name" value="DALR_1"/>
    <property type="match status" value="1"/>
</dbReference>
<dbReference type="Gene3D" id="3.30.1360.70">
    <property type="entry name" value="Arginyl tRNA synthetase N-terminal domain"/>
    <property type="match status" value="1"/>
</dbReference>
<dbReference type="InterPro" id="IPR001412">
    <property type="entry name" value="aa-tRNA-synth_I_CS"/>
</dbReference>
<dbReference type="Pfam" id="PF05746">
    <property type="entry name" value="DALR_1"/>
    <property type="match status" value="1"/>
</dbReference>
<keyword evidence="16" id="KW-1185">Reference proteome</keyword>
<evidence type="ECO:0000256" key="7">
    <source>
        <dbReference type="ARBA" id="ARBA00022840"/>
    </source>
</evidence>
<dbReference type="NCBIfam" id="TIGR00456">
    <property type="entry name" value="argS"/>
    <property type="match status" value="1"/>
</dbReference>
<evidence type="ECO:0000256" key="2">
    <source>
        <dbReference type="ARBA" id="ARBA00005594"/>
    </source>
</evidence>
<comment type="caution">
    <text evidence="15">The sequence shown here is derived from an EMBL/GenBank/DDBJ whole genome shotgun (WGS) entry which is preliminary data.</text>
</comment>
<evidence type="ECO:0000313" key="16">
    <source>
        <dbReference type="Proteomes" id="UP000193108"/>
    </source>
</evidence>
<dbReference type="PANTHER" id="PTHR11956:SF5">
    <property type="entry name" value="ARGININE--TRNA LIGASE, CYTOPLASMIC"/>
    <property type="match status" value="1"/>
</dbReference>
<dbReference type="InterPro" id="IPR001278">
    <property type="entry name" value="Arg-tRNA-ligase"/>
</dbReference>
<dbReference type="GO" id="GO:0004814">
    <property type="term" value="F:arginine-tRNA ligase activity"/>
    <property type="evidence" value="ECO:0007669"/>
    <property type="project" value="UniProtKB-UniRule"/>
</dbReference>
<dbReference type="Pfam" id="PF03485">
    <property type="entry name" value="Arg_tRNA_synt_N"/>
    <property type="match status" value="1"/>
</dbReference>
<evidence type="ECO:0000259" key="13">
    <source>
        <dbReference type="SMART" id="SM00836"/>
    </source>
</evidence>
<feature type="domain" description="DALR anticodon binding" evidence="13">
    <location>
        <begin position="427"/>
        <end position="548"/>
    </location>
</feature>
<accession>A0A1X1ZJX4</accession>
<keyword evidence="5 11" id="KW-0436">Ligase</keyword>
<reference evidence="15 16" key="1">
    <citation type="submission" date="2016-01" db="EMBL/GenBank/DDBJ databases">
        <title>The new phylogeny of the genus Mycobacterium.</title>
        <authorList>
            <person name="Tarcisio F."/>
            <person name="Conor M."/>
            <person name="Antonella G."/>
            <person name="Elisabetta G."/>
            <person name="Giulia F.S."/>
            <person name="Sara T."/>
            <person name="Anna F."/>
            <person name="Clotilde B."/>
            <person name="Roberto B."/>
            <person name="Veronica D.S."/>
            <person name="Fabio R."/>
            <person name="Monica P."/>
            <person name="Olivier J."/>
            <person name="Enrico T."/>
            <person name="Nicola S."/>
        </authorList>
    </citation>
    <scope>NUCLEOTIDE SEQUENCE [LARGE SCALE GENOMIC DNA]</scope>
    <source>
        <strain evidence="15 16">DSM 44164</strain>
    </source>
</reference>
<dbReference type="RefSeq" id="WP_085137816.1">
    <property type="nucleotide sequence ID" value="NZ_LQPI01000027.1"/>
</dbReference>
<evidence type="ECO:0000256" key="6">
    <source>
        <dbReference type="ARBA" id="ARBA00022741"/>
    </source>
</evidence>
<evidence type="ECO:0000256" key="4">
    <source>
        <dbReference type="ARBA" id="ARBA00022490"/>
    </source>
</evidence>
<dbReference type="GO" id="GO:0006420">
    <property type="term" value="P:arginyl-tRNA aminoacylation"/>
    <property type="evidence" value="ECO:0007669"/>
    <property type="project" value="UniProtKB-UniRule"/>
</dbReference>
<dbReference type="PRINTS" id="PR01038">
    <property type="entry name" value="TRNASYNTHARG"/>
</dbReference>
<name>A0A1X1ZJX4_MYCNO</name>
<dbReference type="FunFam" id="1.10.730.10:FF:000008">
    <property type="entry name" value="Arginine--tRNA ligase"/>
    <property type="match status" value="1"/>
</dbReference>
<keyword evidence="9 11" id="KW-0030">Aminoacyl-tRNA synthetase</keyword>
<evidence type="ECO:0000256" key="8">
    <source>
        <dbReference type="ARBA" id="ARBA00022917"/>
    </source>
</evidence>
<dbReference type="GO" id="GO:0005524">
    <property type="term" value="F:ATP binding"/>
    <property type="evidence" value="ECO:0007669"/>
    <property type="project" value="UniProtKB-UniRule"/>
</dbReference>
<dbReference type="InterPro" id="IPR036695">
    <property type="entry name" value="Arg-tRNA-synth_N_sf"/>
</dbReference>
<keyword evidence="6 11" id="KW-0547">Nucleotide-binding</keyword>
<keyword evidence="8 11" id="KW-0648">Protein biosynthesis</keyword>
<dbReference type="EMBL" id="LQPI01000027">
    <property type="protein sequence ID" value="ORW23674.1"/>
    <property type="molecule type" value="Genomic_DNA"/>
</dbReference>
<dbReference type="AlphaFoldDB" id="A0A1X1ZJX4"/>
<dbReference type="PANTHER" id="PTHR11956">
    <property type="entry name" value="ARGINYL-TRNA SYNTHETASE"/>
    <property type="match status" value="1"/>
</dbReference>
<dbReference type="FunFam" id="3.30.1360.70:FF:000003">
    <property type="entry name" value="Arginine--tRNA ligase"/>
    <property type="match status" value="1"/>
</dbReference>
<comment type="subcellular location">
    <subcellularLocation>
        <location evidence="1 11">Cytoplasm</location>
    </subcellularLocation>
</comment>
<dbReference type="STRING" id="1782.AWC18_04180"/>
<comment type="catalytic activity">
    <reaction evidence="10 11">
        <text>tRNA(Arg) + L-arginine + ATP = L-arginyl-tRNA(Arg) + AMP + diphosphate</text>
        <dbReference type="Rhea" id="RHEA:20301"/>
        <dbReference type="Rhea" id="RHEA-COMP:9658"/>
        <dbReference type="Rhea" id="RHEA-COMP:9673"/>
        <dbReference type="ChEBI" id="CHEBI:30616"/>
        <dbReference type="ChEBI" id="CHEBI:32682"/>
        <dbReference type="ChEBI" id="CHEBI:33019"/>
        <dbReference type="ChEBI" id="CHEBI:78442"/>
        <dbReference type="ChEBI" id="CHEBI:78513"/>
        <dbReference type="ChEBI" id="CHEBI:456215"/>
        <dbReference type="EC" id="6.1.1.19"/>
    </reaction>
</comment>
<feature type="short sequence motif" description="'HIGH' region" evidence="11">
    <location>
        <begin position="130"/>
        <end position="140"/>
    </location>
</feature>
<dbReference type="Proteomes" id="UP000193108">
    <property type="component" value="Unassembled WGS sequence"/>
</dbReference>
<dbReference type="Pfam" id="PF00750">
    <property type="entry name" value="tRNA-synt_1d"/>
    <property type="match status" value="1"/>
</dbReference>
<keyword evidence="4 11" id="KW-0963">Cytoplasm</keyword>
<comment type="similarity">
    <text evidence="2 11 12">Belongs to the class-I aminoacyl-tRNA synthetase family.</text>
</comment>
<dbReference type="CDD" id="cd07956">
    <property type="entry name" value="Anticodon_Ia_Arg"/>
    <property type="match status" value="1"/>
</dbReference>
<feature type="domain" description="Arginyl tRNA synthetase N-terminal" evidence="14">
    <location>
        <begin position="4"/>
        <end position="93"/>
    </location>
</feature>
<dbReference type="FunFam" id="3.40.50.620:FF:000062">
    <property type="entry name" value="Arginine--tRNA ligase"/>
    <property type="match status" value="1"/>
</dbReference>
<evidence type="ECO:0000259" key="14">
    <source>
        <dbReference type="SMART" id="SM01016"/>
    </source>
</evidence>
<evidence type="ECO:0000313" key="15">
    <source>
        <dbReference type="EMBL" id="ORW23674.1"/>
    </source>
</evidence>
<evidence type="ECO:0000256" key="10">
    <source>
        <dbReference type="ARBA" id="ARBA00049339"/>
    </source>
</evidence>
<protein>
    <recommendedName>
        <fullName evidence="11">Arginine--tRNA ligase</fullName>
        <ecNumber evidence="11">6.1.1.19</ecNumber>
    </recommendedName>
    <alternativeName>
        <fullName evidence="11">Arginyl-tRNA synthetase</fullName>
        <shortName evidence="11">ArgRS</shortName>
    </alternativeName>
</protein>
<dbReference type="SMART" id="SM01016">
    <property type="entry name" value="Arg_tRNA_synt_N"/>
    <property type="match status" value="1"/>
</dbReference>
<organism evidence="15 16">
    <name type="scientific">Mycolicibacter nonchromogenicus</name>
    <name type="common">Mycobacterium nonchromogenicum</name>
    <dbReference type="NCBI Taxonomy" id="1782"/>
    <lineage>
        <taxon>Bacteria</taxon>
        <taxon>Bacillati</taxon>
        <taxon>Actinomycetota</taxon>
        <taxon>Actinomycetes</taxon>
        <taxon>Mycobacteriales</taxon>
        <taxon>Mycobacteriaceae</taxon>
        <taxon>Mycolicibacter</taxon>
    </lineage>
</organism>
<dbReference type="InterPro" id="IPR005148">
    <property type="entry name" value="Arg-tRNA-synth_N"/>
</dbReference>
<dbReference type="PROSITE" id="PS00178">
    <property type="entry name" value="AA_TRNA_LIGASE_I"/>
    <property type="match status" value="1"/>
</dbReference>
<dbReference type="SUPFAM" id="SSF47323">
    <property type="entry name" value="Anticodon-binding domain of a subclass of class I aminoacyl-tRNA synthetases"/>
    <property type="match status" value="1"/>
</dbReference>
<dbReference type="GO" id="GO:0005737">
    <property type="term" value="C:cytoplasm"/>
    <property type="evidence" value="ECO:0007669"/>
    <property type="project" value="UniProtKB-SubCell"/>
</dbReference>
<dbReference type="InterPro" id="IPR009080">
    <property type="entry name" value="tRNAsynth_Ia_anticodon-bd"/>
</dbReference>
<proteinExistence type="inferred from homology"/>
<gene>
    <name evidence="11" type="primary">argS</name>
    <name evidence="15" type="ORF">AWC18_04180</name>
</gene>
<dbReference type="CDD" id="cd00671">
    <property type="entry name" value="ArgRS_core"/>
    <property type="match status" value="1"/>
</dbReference>
<dbReference type="SUPFAM" id="SSF52374">
    <property type="entry name" value="Nucleotidylyl transferase"/>
    <property type="match status" value="1"/>
</dbReference>
<evidence type="ECO:0000256" key="9">
    <source>
        <dbReference type="ARBA" id="ARBA00023146"/>
    </source>
</evidence>
<evidence type="ECO:0000256" key="1">
    <source>
        <dbReference type="ARBA" id="ARBA00004496"/>
    </source>
</evidence>